<keyword evidence="5 10" id="KW-0067">ATP-binding</keyword>
<evidence type="ECO:0000259" key="13">
    <source>
        <dbReference type="Pfam" id="PF02875"/>
    </source>
</evidence>
<keyword evidence="16" id="KW-1185">Reference proteome</keyword>
<dbReference type="InterPro" id="IPR005863">
    <property type="entry name" value="UDP-N-AcMur_synth"/>
</dbReference>
<dbReference type="Gene3D" id="3.40.1190.10">
    <property type="entry name" value="Mur-like, catalytic domain"/>
    <property type="match status" value="1"/>
</dbReference>
<keyword evidence="3 10" id="KW-0132">Cell division</keyword>
<sequence length="455" mass="47960">MISLSLQELAVATDGRLLGENIQIDAVGSDSRAMKPGSLFVALVGERFDGHDFAVNAVTAGASALLVERELPLAVPQLLVESGLKALGQIGALVRDKVNPVCVALTGSNGKTTVKEMIATVLSQKYQVLFTAGNFNNDIGVPLTLLRLSEGDEYGVFELGANHKGEIDYTSGLVRPRVALVNNVGSAHLEGFGSIEGVAAAKSEIYGHLADDGVAVINADDAFADYMTQAAAGHKMIRFGIHNQADVTATGLEADAFGCYGFQLHWQEQTIAIKLPLAGAHQVNNALACASVCLALGLSLVEIASGLAALKPVKGRMLPHRLGRLTLVDDSYNANPSSVKAAIDWLREINGNRCLVLGDLGELGDNAALLHAEVGGLARDSGIEALFCQGRLSEHCSRAFGSEHFVDLDVLVNKLIKHINQLHGDVTVLVKGSRSAAMERVVEALIAAHGRGELK</sequence>
<keyword evidence="9 10" id="KW-0961">Cell wall biogenesis/degradation</keyword>
<dbReference type="InterPro" id="IPR004101">
    <property type="entry name" value="Mur_ligase_C"/>
</dbReference>
<keyword evidence="7 10" id="KW-0573">Peptidoglycan synthesis</keyword>
<comment type="catalytic activity">
    <reaction evidence="10 11">
        <text>D-alanyl-D-alanine + UDP-N-acetyl-alpha-D-muramoyl-L-alanyl-gamma-D-glutamyl-meso-2,6-diaminopimelate + ATP = UDP-N-acetyl-alpha-D-muramoyl-L-alanyl-gamma-D-glutamyl-meso-2,6-diaminopimeloyl-D-alanyl-D-alanine + ADP + phosphate + H(+)</text>
        <dbReference type="Rhea" id="RHEA:28374"/>
        <dbReference type="ChEBI" id="CHEBI:15378"/>
        <dbReference type="ChEBI" id="CHEBI:30616"/>
        <dbReference type="ChEBI" id="CHEBI:43474"/>
        <dbReference type="ChEBI" id="CHEBI:57822"/>
        <dbReference type="ChEBI" id="CHEBI:61386"/>
        <dbReference type="ChEBI" id="CHEBI:83905"/>
        <dbReference type="ChEBI" id="CHEBI:456216"/>
        <dbReference type="EC" id="6.3.2.10"/>
    </reaction>
</comment>
<keyword evidence="1 10" id="KW-0963">Cytoplasm</keyword>
<comment type="subcellular location">
    <subcellularLocation>
        <location evidence="10 11">Cytoplasm</location>
    </subcellularLocation>
</comment>
<organism evidence="15 16">
    <name type="scientific">Shewanella sedimentimangrovi</name>
    <dbReference type="NCBI Taxonomy" id="2814293"/>
    <lineage>
        <taxon>Bacteria</taxon>
        <taxon>Pseudomonadati</taxon>
        <taxon>Pseudomonadota</taxon>
        <taxon>Gammaproteobacteria</taxon>
        <taxon>Alteromonadales</taxon>
        <taxon>Shewanellaceae</taxon>
        <taxon>Shewanella</taxon>
    </lineage>
</organism>
<evidence type="ECO:0000259" key="12">
    <source>
        <dbReference type="Pfam" id="PF01225"/>
    </source>
</evidence>
<dbReference type="Pfam" id="PF01225">
    <property type="entry name" value="Mur_ligase"/>
    <property type="match status" value="1"/>
</dbReference>
<comment type="pathway">
    <text evidence="10 11">Cell wall biogenesis; peptidoglycan biosynthesis.</text>
</comment>
<dbReference type="InterPro" id="IPR036565">
    <property type="entry name" value="Mur-like_cat_sf"/>
</dbReference>
<dbReference type="InterPro" id="IPR051046">
    <property type="entry name" value="MurCDEF_CellWall_CoF430Synth"/>
</dbReference>
<gene>
    <name evidence="10 15" type="primary">murF</name>
    <name evidence="15" type="ORF">JYB85_01765</name>
</gene>
<evidence type="ECO:0000313" key="16">
    <source>
        <dbReference type="Proteomes" id="UP000663207"/>
    </source>
</evidence>
<feature type="domain" description="Mur ligase C-terminal" evidence="13">
    <location>
        <begin position="316"/>
        <end position="434"/>
    </location>
</feature>
<dbReference type="EC" id="6.3.2.10" evidence="10 11"/>
<comment type="function">
    <text evidence="10 11">Involved in cell wall formation. Catalyzes the final step in the synthesis of UDP-N-acetylmuramoyl-pentapeptide, the precursor of murein.</text>
</comment>
<feature type="domain" description="Mur ligase central" evidence="14">
    <location>
        <begin position="106"/>
        <end position="292"/>
    </location>
</feature>
<dbReference type="PANTHER" id="PTHR43024:SF1">
    <property type="entry name" value="UDP-N-ACETYLMURAMOYL-TRIPEPTIDE--D-ALANYL-D-ALANINE LIGASE"/>
    <property type="match status" value="1"/>
</dbReference>
<dbReference type="Gene3D" id="3.90.190.20">
    <property type="entry name" value="Mur ligase, C-terminal domain"/>
    <property type="match status" value="1"/>
</dbReference>
<dbReference type="InterPro" id="IPR000713">
    <property type="entry name" value="Mur_ligase_N"/>
</dbReference>
<dbReference type="RefSeq" id="WP_207380795.1">
    <property type="nucleotide sequence ID" value="NZ_CP071502.1"/>
</dbReference>
<evidence type="ECO:0000256" key="11">
    <source>
        <dbReference type="RuleBase" id="RU004136"/>
    </source>
</evidence>
<dbReference type="SUPFAM" id="SSF53623">
    <property type="entry name" value="MurD-like peptide ligases, catalytic domain"/>
    <property type="match status" value="1"/>
</dbReference>
<comment type="similarity">
    <text evidence="10">Belongs to the MurCDEF family. MurF subfamily.</text>
</comment>
<feature type="binding site" evidence="10">
    <location>
        <begin position="107"/>
        <end position="113"/>
    </location>
    <ligand>
        <name>ATP</name>
        <dbReference type="ChEBI" id="CHEBI:30616"/>
    </ligand>
</feature>
<dbReference type="SUPFAM" id="SSF53244">
    <property type="entry name" value="MurD-like peptide ligases, peptide-binding domain"/>
    <property type="match status" value="1"/>
</dbReference>
<evidence type="ECO:0000259" key="14">
    <source>
        <dbReference type="Pfam" id="PF08245"/>
    </source>
</evidence>
<evidence type="ECO:0000256" key="10">
    <source>
        <dbReference type="HAMAP-Rule" id="MF_02019"/>
    </source>
</evidence>
<keyword evidence="4 10" id="KW-0547">Nucleotide-binding</keyword>
<evidence type="ECO:0000256" key="2">
    <source>
        <dbReference type="ARBA" id="ARBA00022598"/>
    </source>
</evidence>
<dbReference type="InterPro" id="IPR035911">
    <property type="entry name" value="MurE/MurF_N"/>
</dbReference>
<evidence type="ECO:0000256" key="1">
    <source>
        <dbReference type="ARBA" id="ARBA00022490"/>
    </source>
</evidence>
<dbReference type="HAMAP" id="MF_02019">
    <property type="entry name" value="MurF"/>
    <property type="match status" value="1"/>
</dbReference>
<dbReference type="Proteomes" id="UP000663207">
    <property type="component" value="Chromosome"/>
</dbReference>
<accession>A0ABX7R339</accession>
<dbReference type="InterPro" id="IPR013221">
    <property type="entry name" value="Mur_ligase_cen"/>
</dbReference>
<protein>
    <recommendedName>
        <fullName evidence="10 11">UDP-N-acetylmuramoyl-tripeptide--D-alanyl-D-alanine ligase</fullName>
        <ecNumber evidence="10 11">6.3.2.10</ecNumber>
    </recommendedName>
    <alternativeName>
        <fullName evidence="10">D-alanyl-D-alanine-adding enzyme</fullName>
    </alternativeName>
</protein>
<proteinExistence type="inferred from homology"/>
<dbReference type="GO" id="GO:0016874">
    <property type="term" value="F:ligase activity"/>
    <property type="evidence" value="ECO:0007669"/>
    <property type="project" value="UniProtKB-KW"/>
</dbReference>
<name>A0ABX7R339_9GAMM</name>
<keyword evidence="6 10" id="KW-0133">Cell shape</keyword>
<dbReference type="Gene3D" id="3.40.1390.10">
    <property type="entry name" value="MurE/MurF, N-terminal domain"/>
    <property type="match status" value="1"/>
</dbReference>
<dbReference type="Pfam" id="PF08245">
    <property type="entry name" value="Mur_ligase_M"/>
    <property type="match status" value="1"/>
</dbReference>
<evidence type="ECO:0000256" key="9">
    <source>
        <dbReference type="ARBA" id="ARBA00023316"/>
    </source>
</evidence>
<keyword evidence="8 10" id="KW-0131">Cell cycle</keyword>
<evidence type="ECO:0000256" key="8">
    <source>
        <dbReference type="ARBA" id="ARBA00023306"/>
    </source>
</evidence>
<evidence type="ECO:0000256" key="6">
    <source>
        <dbReference type="ARBA" id="ARBA00022960"/>
    </source>
</evidence>
<dbReference type="InterPro" id="IPR036615">
    <property type="entry name" value="Mur_ligase_C_dom_sf"/>
</dbReference>
<dbReference type="PANTHER" id="PTHR43024">
    <property type="entry name" value="UDP-N-ACETYLMURAMOYL-TRIPEPTIDE--D-ALANYL-D-ALANINE LIGASE"/>
    <property type="match status" value="1"/>
</dbReference>
<evidence type="ECO:0000313" key="15">
    <source>
        <dbReference type="EMBL" id="QSX37600.1"/>
    </source>
</evidence>
<evidence type="ECO:0000256" key="4">
    <source>
        <dbReference type="ARBA" id="ARBA00022741"/>
    </source>
</evidence>
<evidence type="ECO:0000256" key="7">
    <source>
        <dbReference type="ARBA" id="ARBA00022984"/>
    </source>
</evidence>
<keyword evidence="2 10" id="KW-0436">Ligase</keyword>
<dbReference type="Pfam" id="PF02875">
    <property type="entry name" value="Mur_ligase_C"/>
    <property type="match status" value="1"/>
</dbReference>
<dbReference type="NCBIfam" id="TIGR01143">
    <property type="entry name" value="murF"/>
    <property type="match status" value="1"/>
</dbReference>
<dbReference type="SUPFAM" id="SSF63418">
    <property type="entry name" value="MurE/MurF N-terminal domain"/>
    <property type="match status" value="1"/>
</dbReference>
<evidence type="ECO:0000256" key="3">
    <source>
        <dbReference type="ARBA" id="ARBA00022618"/>
    </source>
</evidence>
<reference evidence="15 16" key="1">
    <citation type="submission" date="2021-03" db="EMBL/GenBank/DDBJ databases">
        <title>Novel species identification of genus Shewanella.</title>
        <authorList>
            <person name="Liu G."/>
            <person name="Zhang Q."/>
        </authorList>
    </citation>
    <scope>NUCLEOTIDE SEQUENCE [LARGE SCALE GENOMIC DNA]</scope>
    <source>
        <strain evidence="15 16">FJAT-52962</strain>
    </source>
</reference>
<dbReference type="EMBL" id="CP071502">
    <property type="protein sequence ID" value="QSX37600.1"/>
    <property type="molecule type" value="Genomic_DNA"/>
</dbReference>
<evidence type="ECO:0000256" key="5">
    <source>
        <dbReference type="ARBA" id="ARBA00022840"/>
    </source>
</evidence>
<feature type="domain" description="Mur ligase N-terminal catalytic" evidence="12">
    <location>
        <begin position="24"/>
        <end position="74"/>
    </location>
</feature>